<sequence>MNLSAEISVGEFLDKITILEIKSERIKDTAKLDNIRKELSTLRRSWDASPFSQQDISAEVAELKQINEKLWEIEDYIRDKEAEGAFDARFIELARSVYFTNDERAAVKRKINLKVGSELVEEKSYADYRRPDA</sequence>
<dbReference type="InterPro" id="IPR046163">
    <property type="entry name" value="DUF6165"/>
</dbReference>
<protein>
    <submittedName>
        <fullName evidence="1">Uncharacterized protein</fullName>
    </submittedName>
</protein>
<keyword evidence="2" id="KW-1185">Reference proteome</keyword>
<evidence type="ECO:0000313" key="1">
    <source>
        <dbReference type="EMBL" id="ALP52184.1"/>
    </source>
</evidence>
<name>A0A0S2TAK7_9GAMM</name>
<dbReference type="Pfam" id="PF19662">
    <property type="entry name" value="DUF6165"/>
    <property type="match status" value="1"/>
</dbReference>
<proteinExistence type="predicted"/>
<dbReference type="Proteomes" id="UP000055136">
    <property type="component" value="Chromosome"/>
</dbReference>
<dbReference type="AlphaFoldDB" id="A0A0S2TAK7"/>
<dbReference type="STRING" id="1748243.Tel_02935"/>
<dbReference type="EMBL" id="CP013099">
    <property type="protein sequence ID" value="ALP52184.1"/>
    <property type="molecule type" value="Genomic_DNA"/>
</dbReference>
<organism evidence="1 2">
    <name type="scientific">Candidatus Tenderia electrophaga</name>
    <dbReference type="NCBI Taxonomy" id="1748243"/>
    <lineage>
        <taxon>Bacteria</taxon>
        <taxon>Pseudomonadati</taxon>
        <taxon>Pseudomonadota</taxon>
        <taxon>Gammaproteobacteria</taxon>
        <taxon>Candidatus Tenderiales</taxon>
        <taxon>Candidatus Tenderiaceae</taxon>
        <taxon>Candidatus Tenderia</taxon>
    </lineage>
</organism>
<dbReference type="KEGG" id="tee:Tel_02935"/>
<evidence type="ECO:0000313" key="2">
    <source>
        <dbReference type="Proteomes" id="UP000055136"/>
    </source>
</evidence>
<reference evidence="1" key="1">
    <citation type="submission" date="2015-10" db="EMBL/GenBank/DDBJ databases">
        <title>Description of Candidatus Tenderia electrophaga gen. nov, sp. nov., an Uncultivated Electroautotroph from a Biocathode Enrichment.</title>
        <authorList>
            <person name="Eddie B.J."/>
            <person name="Malanoski A.P."/>
            <person name="Wang Z."/>
            <person name="Hall R.J."/>
            <person name="Oh S.D."/>
            <person name="Heiner C."/>
            <person name="Lin B."/>
            <person name="Strycharz-Glaven S.M."/>
        </authorList>
    </citation>
    <scope>NUCLEOTIDE SEQUENCE [LARGE SCALE GENOMIC DNA]</scope>
    <source>
        <strain evidence="1">NRL1</strain>
    </source>
</reference>
<accession>A0A0S2TAK7</accession>
<gene>
    <name evidence="1" type="ORF">Tel_02935</name>
</gene>